<dbReference type="AlphaFoldDB" id="A0A1M7N4U1"/>
<keyword evidence="1" id="KW-0808">Transferase</keyword>
<sequence length="216" mass="25323">MALHFNTVTPLLKTILEDLMQAKEFESFRLVGGTALSLYYGHRMSVDIDLFSDADYGSLDFNAIDAYLRAHYFYVDSMDIAPIGMGKSYYVGSSSDESVKLDLYYTDDFIDEVQVFDMLRLASRAEITAMKLDVVQRTGRKKDFWDIDRLKDDFTISEMFALHKKRYPYTHDRDLLREKFTDFTQADDDFEPLCLRGRHWEFIKLNMIEFIEPLEA</sequence>
<dbReference type="STRING" id="178356.SAMN05216269_1105"/>
<dbReference type="RefSeq" id="WP_073209803.1">
    <property type="nucleotide sequence ID" value="NZ_FRCL01000010.1"/>
</dbReference>
<dbReference type="Gene3D" id="3.10.450.620">
    <property type="entry name" value="JHP933, nucleotidyltransferase-like core domain"/>
    <property type="match status" value="1"/>
</dbReference>
<dbReference type="EMBL" id="FRCL01000010">
    <property type="protein sequence ID" value="SHM98446.1"/>
    <property type="molecule type" value="Genomic_DNA"/>
</dbReference>
<keyword evidence="2" id="KW-1185">Reference proteome</keyword>
<dbReference type="Proteomes" id="UP000184092">
    <property type="component" value="Unassembled WGS sequence"/>
</dbReference>
<protein>
    <submittedName>
        <fullName evidence="1">Nucleotidyl transferase AbiEii toxin, Type IV TA system</fullName>
    </submittedName>
</protein>
<evidence type="ECO:0000313" key="1">
    <source>
        <dbReference type="EMBL" id="SHM98446.1"/>
    </source>
</evidence>
<accession>A0A1M7N4U1</accession>
<gene>
    <name evidence="1" type="ORF">SAMN05216269_1105</name>
</gene>
<organism evidence="1 2">
    <name type="scientific">Flavobacterium xinjiangense</name>
    <dbReference type="NCBI Taxonomy" id="178356"/>
    <lineage>
        <taxon>Bacteria</taxon>
        <taxon>Pseudomonadati</taxon>
        <taxon>Bacteroidota</taxon>
        <taxon>Flavobacteriia</taxon>
        <taxon>Flavobacteriales</taxon>
        <taxon>Flavobacteriaceae</taxon>
        <taxon>Flavobacterium</taxon>
    </lineage>
</organism>
<dbReference type="OrthoDB" id="9796281at2"/>
<reference evidence="2" key="1">
    <citation type="submission" date="2016-11" db="EMBL/GenBank/DDBJ databases">
        <authorList>
            <person name="Varghese N."/>
            <person name="Submissions S."/>
        </authorList>
    </citation>
    <scope>NUCLEOTIDE SEQUENCE [LARGE SCALE GENOMIC DNA]</scope>
    <source>
        <strain evidence="2">CGMCC 1.2749</strain>
    </source>
</reference>
<evidence type="ECO:0000313" key="2">
    <source>
        <dbReference type="Proteomes" id="UP000184092"/>
    </source>
</evidence>
<proteinExistence type="predicted"/>
<dbReference type="GO" id="GO:0016740">
    <property type="term" value="F:transferase activity"/>
    <property type="evidence" value="ECO:0007669"/>
    <property type="project" value="UniProtKB-KW"/>
</dbReference>
<name>A0A1M7N4U1_9FLAO</name>
<dbReference type="Pfam" id="PF08843">
    <property type="entry name" value="AbiEii"/>
    <property type="match status" value="1"/>
</dbReference>
<dbReference type="InterPro" id="IPR014942">
    <property type="entry name" value="AbiEii"/>
</dbReference>